<dbReference type="InterPro" id="IPR011051">
    <property type="entry name" value="RmlC_Cupin_sf"/>
</dbReference>
<comment type="caution">
    <text evidence="3">The sequence shown here is derived from an EMBL/GenBank/DDBJ whole genome shotgun (WGS) entry which is preliminary data.</text>
</comment>
<dbReference type="RefSeq" id="WP_108995584.1">
    <property type="nucleotide sequence ID" value="NZ_BDQX01000390.1"/>
</dbReference>
<proteinExistence type="predicted"/>
<evidence type="ECO:0000256" key="1">
    <source>
        <dbReference type="ARBA" id="ARBA00022723"/>
    </source>
</evidence>
<dbReference type="GO" id="GO:0046872">
    <property type="term" value="F:metal ion binding"/>
    <property type="evidence" value="ECO:0007669"/>
    <property type="project" value="UniProtKB-KW"/>
</dbReference>
<dbReference type="PANTHER" id="PTHR35848">
    <property type="entry name" value="OXALATE-BINDING PROTEIN"/>
    <property type="match status" value="1"/>
</dbReference>
<dbReference type="SUPFAM" id="SSF51182">
    <property type="entry name" value="RmlC-like cupins"/>
    <property type="match status" value="1"/>
</dbReference>
<dbReference type="PANTHER" id="PTHR35848:SF6">
    <property type="entry name" value="CUPIN TYPE-2 DOMAIN-CONTAINING PROTEIN"/>
    <property type="match status" value="1"/>
</dbReference>
<keyword evidence="1" id="KW-0479">Metal-binding</keyword>
<feature type="domain" description="Cupin type-2" evidence="2">
    <location>
        <begin position="47"/>
        <end position="107"/>
    </location>
</feature>
<name>A0A2R5F4T8_9BACL</name>
<sequence>MIRLSLNDLRTEETGHFLNGLLPGHYLYSGGLAFAAPGERSHTSDGPGGKDIHVHADREAFVILQGRGVMEVDGERYEVRTGDIVIIEPGEDHHLCSSETEPIVTLWCHAGSECHPSQHATAKRKDIR</sequence>
<evidence type="ECO:0000313" key="3">
    <source>
        <dbReference type="EMBL" id="GBG11241.1"/>
    </source>
</evidence>
<reference evidence="3 4" key="1">
    <citation type="submission" date="2017-08" db="EMBL/GenBank/DDBJ databases">
        <title>Substantial Increase in Enzyme Production by Combined Drug-Resistance Mutations in Paenibacillus agaridevorans.</title>
        <authorList>
            <person name="Tanaka Y."/>
            <person name="Funane K."/>
            <person name="Hosaka T."/>
            <person name="Shiwa Y."/>
            <person name="Fujita N."/>
            <person name="Miyazaki T."/>
            <person name="Yoshikawa H."/>
            <person name="Murakami K."/>
            <person name="Kasahara K."/>
            <person name="Inaoka T."/>
            <person name="Hiraga Y."/>
            <person name="Ochi K."/>
        </authorList>
    </citation>
    <scope>NUCLEOTIDE SEQUENCE [LARGE SCALE GENOMIC DNA]</scope>
    <source>
        <strain evidence="3 4">T-3040</strain>
    </source>
</reference>
<evidence type="ECO:0000259" key="2">
    <source>
        <dbReference type="Pfam" id="PF07883"/>
    </source>
</evidence>
<dbReference type="EMBL" id="BDQX01000390">
    <property type="protein sequence ID" value="GBG11241.1"/>
    <property type="molecule type" value="Genomic_DNA"/>
</dbReference>
<dbReference type="AlphaFoldDB" id="A0A2R5F4T8"/>
<keyword evidence="4" id="KW-1185">Reference proteome</keyword>
<accession>A0A2R5F4T8</accession>
<evidence type="ECO:0000313" key="4">
    <source>
        <dbReference type="Proteomes" id="UP000245202"/>
    </source>
</evidence>
<dbReference type="InterPro" id="IPR013096">
    <property type="entry name" value="Cupin_2"/>
</dbReference>
<organism evidence="3 4">
    <name type="scientific">Paenibacillus agaridevorans</name>
    <dbReference type="NCBI Taxonomy" id="171404"/>
    <lineage>
        <taxon>Bacteria</taxon>
        <taxon>Bacillati</taxon>
        <taxon>Bacillota</taxon>
        <taxon>Bacilli</taxon>
        <taxon>Bacillales</taxon>
        <taxon>Paenibacillaceae</taxon>
        <taxon>Paenibacillus</taxon>
    </lineage>
</organism>
<dbReference type="InterPro" id="IPR051610">
    <property type="entry name" value="GPI/OXD"/>
</dbReference>
<dbReference type="Gene3D" id="2.60.120.10">
    <property type="entry name" value="Jelly Rolls"/>
    <property type="match status" value="1"/>
</dbReference>
<dbReference type="Proteomes" id="UP000245202">
    <property type="component" value="Unassembled WGS sequence"/>
</dbReference>
<dbReference type="InterPro" id="IPR014710">
    <property type="entry name" value="RmlC-like_jellyroll"/>
</dbReference>
<dbReference type="Pfam" id="PF07883">
    <property type="entry name" value="Cupin_2"/>
    <property type="match status" value="1"/>
</dbReference>
<protein>
    <submittedName>
        <fullName evidence="3">Cupin</fullName>
    </submittedName>
</protein>
<gene>
    <name evidence="3" type="ORF">PAT3040_06033</name>
</gene>